<evidence type="ECO:0000256" key="1">
    <source>
        <dbReference type="SAM" id="MobiDB-lite"/>
    </source>
</evidence>
<reference evidence="3" key="1">
    <citation type="submission" date="2021-11" db="EMBL/GenBank/DDBJ databases">
        <authorList>
            <consortium name="Genoscope - CEA"/>
            <person name="William W."/>
        </authorList>
    </citation>
    <scope>NUCLEOTIDE SEQUENCE</scope>
</reference>
<protein>
    <submittedName>
        <fullName evidence="3">Uncharacterized protein</fullName>
    </submittedName>
</protein>
<gene>
    <name evidence="2" type="ORF">PECAL_1P00680</name>
    <name evidence="3" type="ORF">PECAL_5P00710</name>
</gene>
<evidence type="ECO:0000313" key="4">
    <source>
        <dbReference type="Proteomes" id="UP000789595"/>
    </source>
</evidence>
<dbReference type="Proteomes" id="UP000789595">
    <property type="component" value="Unassembled WGS sequence"/>
</dbReference>
<keyword evidence="4" id="KW-1185">Reference proteome</keyword>
<dbReference type="EMBL" id="CAKKNE010000005">
    <property type="protein sequence ID" value="CAH0375542.1"/>
    <property type="molecule type" value="Genomic_DNA"/>
</dbReference>
<proteinExistence type="predicted"/>
<evidence type="ECO:0000313" key="3">
    <source>
        <dbReference type="EMBL" id="CAH0375542.1"/>
    </source>
</evidence>
<accession>A0A8J2SW34</accession>
<sequence length="273" mass="29037">MAYCGPTQLRSQAARPNRSNHPPLRVVILVTSFDPSPTPKKKIPRLEIHGEDGDGRSRCVFWRGEAEAAVNLVEVGAVVSCVVQRSDCDGAVVVCEGCRDLRVEWRAGDAPHAKAVVQRVAGAARPAKRPRPAPPAGSYWSPLPLGAAVQSPKSVWTRAAISVAQPRIGRGESDQAVGRLLMMVLNGDAPLILRLRGDDGASIDCKATPQLARALHFCLSGDDVDTCVAHAITAGQKHRRLQNGIPSIECKLSPGPVVAGIALLKEDASWTPP</sequence>
<feature type="region of interest" description="Disordered" evidence="1">
    <location>
        <begin position="1"/>
        <end position="20"/>
    </location>
</feature>
<dbReference type="EMBL" id="CAKKNE010000001">
    <property type="protein sequence ID" value="CAH0363738.1"/>
    <property type="molecule type" value="Genomic_DNA"/>
</dbReference>
<name>A0A8J2SW34_9STRA</name>
<dbReference type="CDD" id="cd03524">
    <property type="entry name" value="RPA2_OBF_family"/>
    <property type="match status" value="1"/>
</dbReference>
<evidence type="ECO:0000313" key="2">
    <source>
        <dbReference type="EMBL" id="CAH0363738.1"/>
    </source>
</evidence>
<dbReference type="AlphaFoldDB" id="A0A8J2SW34"/>
<comment type="caution">
    <text evidence="3">The sequence shown here is derived from an EMBL/GenBank/DDBJ whole genome shotgun (WGS) entry which is preliminary data.</text>
</comment>
<organism evidence="3 4">
    <name type="scientific">Pelagomonas calceolata</name>
    <dbReference type="NCBI Taxonomy" id="35677"/>
    <lineage>
        <taxon>Eukaryota</taxon>
        <taxon>Sar</taxon>
        <taxon>Stramenopiles</taxon>
        <taxon>Ochrophyta</taxon>
        <taxon>Pelagophyceae</taxon>
        <taxon>Pelagomonadales</taxon>
        <taxon>Pelagomonadaceae</taxon>
        <taxon>Pelagomonas</taxon>
    </lineage>
</organism>